<evidence type="ECO:0000313" key="1">
    <source>
        <dbReference type="EMBL" id="PNS96513.1"/>
    </source>
</evidence>
<dbReference type="SMR" id="A0A2K1X6V6"/>
<dbReference type="EMBL" id="CM009306">
    <property type="protein sequence ID" value="PNS96513.1"/>
    <property type="molecule type" value="Genomic_DNA"/>
</dbReference>
<proteinExistence type="predicted"/>
<organism evidence="1 2">
    <name type="scientific">Populus trichocarpa</name>
    <name type="common">Western balsam poplar</name>
    <name type="synonym">Populus balsamifera subsp. trichocarpa</name>
    <dbReference type="NCBI Taxonomy" id="3694"/>
    <lineage>
        <taxon>Eukaryota</taxon>
        <taxon>Viridiplantae</taxon>
        <taxon>Streptophyta</taxon>
        <taxon>Embryophyta</taxon>
        <taxon>Tracheophyta</taxon>
        <taxon>Spermatophyta</taxon>
        <taxon>Magnoliopsida</taxon>
        <taxon>eudicotyledons</taxon>
        <taxon>Gunneridae</taxon>
        <taxon>Pentapetalae</taxon>
        <taxon>rosids</taxon>
        <taxon>fabids</taxon>
        <taxon>Malpighiales</taxon>
        <taxon>Salicaceae</taxon>
        <taxon>Saliceae</taxon>
        <taxon>Populus</taxon>
    </lineage>
</organism>
<dbReference type="Proteomes" id="UP000006729">
    <property type="component" value="Chromosome 17"/>
</dbReference>
<evidence type="ECO:0000313" key="2">
    <source>
        <dbReference type="Proteomes" id="UP000006729"/>
    </source>
</evidence>
<name>A0A2K1X6V6_POPTR</name>
<dbReference type="InParanoid" id="A0A2K1X6V6"/>
<protein>
    <submittedName>
        <fullName evidence="1">Uncharacterized protein</fullName>
    </submittedName>
</protein>
<keyword evidence="2" id="KW-1185">Reference proteome</keyword>
<reference evidence="1 2" key="1">
    <citation type="journal article" date="2006" name="Science">
        <title>The genome of black cottonwood, Populus trichocarpa (Torr. &amp; Gray).</title>
        <authorList>
            <person name="Tuskan G.A."/>
            <person name="Difazio S."/>
            <person name="Jansson S."/>
            <person name="Bohlmann J."/>
            <person name="Grigoriev I."/>
            <person name="Hellsten U."/>
            <person name="Putnam N."/>
            <person name="Ralph S."/>
            <person name="Rombauts S."/>
            <person name="Salamov A."/>
            <person name="Schein J."/>
            <person name="Sterck L."/>
            <person name="Aerts A."/>
            <person name="Bhalerao R.R."/>
            <person name="Bhalerao R.P."/>
            <person name="Blaudez D."/>
            <person name="Boerjan W."/>
            <person name="Brun A."/>
            <person name="Brunner A."/>
            <person name="Busov V."/>
            <person name="Campbell M."/>
            <person name="Carlson J."/>
            <person name="Chalot M."/>
            <person name="Chapman J."/>
            <person name="Chen G.L."/>
            <person name="Cooper D."/>
            <person name="Coutinho P.M."/>
            <person name="Couturier J."/>
            <person name="Covert S."/>
            <person name="Cronk Q."/>
            <person name="Cunningham R."/>
            <person name="Davis J."/>
            <person name="Degroeve S."/>
            <person name="Dejardin A."/>
            <person name="Depamphilis C."/>
            <person name="Detter J."/>
            <person name="Dirks B."/>
            <person name="Dubchak I."/>
            <person name="Duplessis S."/>
            <person name="Ehlting J."/>
            <person name="Ellis B."/>
            <person name="Gendler K."/>
            <person name="Goodstein D."/>
            <person name="Gribskov M."/>
            <person name="Grimwood J."/>
            <person name="Groover A."/>
            <person name="Gunter L."/>
            <person name="Hamberger B."/>
            <person name="Heinze B."/>
            <person name="Helariutta Y."/>
            <person name="Henrissat B."/>
            <person name="Holligan D."/>
            <person name="Holt R."/>
            <person name="Huang W."/>
            <person name="Islam-Faridi N."/>
            <person name="Jones S."/>
            <person name="Jones-Rhoades M."/>
            <person name="Jorgensen R."/>
            <person name="Joshi C."/>
            <person name="Kangasjarvi J."/>
            <person name="Karlsson J."/>
            <person name="Kelleher C."/>
            <person name="Kirkpatrick R."/>
            <person name="Kirst M."/>
            <person name="Kohler A."/>
            <person name="Kalluri U."/>
            <person name="Larimer F."/>
            <person name="Leebens-Mack J."/>
            <person name="Leple J.C."/>
            <person name="Locascio P."/>
            <person name="Lou Y."/>
            <person name="Lucas S."/>
            <person name="Martin F."/>
            <person name="Montanini B."/>
            <person name="Napoli C."/>
            <person name="Nelson D.R."/>
            <person name="Nelson C."/>
            <person name="Nieminen K."/>
            <person name="Nilsson O."/>
            <person name="Pereda V."/>
            <person name="Peter G."/>
            <person name="Philippe R."/>
            <person name="Pilate G."/>
            <person name="Poliakov A."/>
            <person name="Razumovskaya J."/>
            <person name="Richardson P."/>
            <person name="Rinaldi C."/>
            <person name="Ritland K."/>
            <person name="Rouze P."/>
            <person name="Ryaboy D."/>
            <person name="Schmutz J."/>
            <person name="Schrader J."/>
            <person name="Segerman B."/>
            <person name="Shin H."/>
            <person name="Siddiqui A."/>
            <person name="Sterky F."/>
            <person name="Terry A."/>
            <person name="Tsai C.J."/>
            <person name="Uberbacher E."/>
            <person name="Unneberg P."/>
            <person name="Vahala J."/>
            <person name="Wall K."/>
            <person name="Wessler S."/>
            <person name="Yang G."/>
            <person name="Yin T."/>
            <person name="Douglas C."/>
            <person name="Marra M."/>
            <person name="Sandberg G."/>
            <person name="Van de Peer Y."/>
            <person name="Rokhsar D."/>
        </authorList>
    </citation>
    <scope>NUCLEOTIDE SEQUENCE [LARGE SCALE GENOMIC DNA]</scope>
    <source>
        <strain evidence="2">cv. Nisqually</strain>
    </source>
</reference>
<gene>
    <name evidence="1" type="ORF">POPTR_017G120700</name>
</gene>
<dbReference type="Gramene" id="Potri.017G120700.1.v4.1">
    <property type="protein sequence ID" value="Potri.017G120700.1.v4.1"/>
    <property type="gene ID" value="Potri.017G120700.v4.1"/>
</dbReference>
<dbReference type="AlphaFoldDB" id="A0A2K1X6V6"/>
<accession>A0A2K1X6V6</accession>
<sequence length="73" mass="8237">MDLCPCQIFFRRKPSRNLVTVILEMMEVAGATALTQSIHQYDNSYKTRLGSANYQVLPEGCGCHHASILEHIQ</sequence>